<dbReference type="GO" id="GO:0043066">
    <property type="term" value="P:negative regulation of apoptotic process"/>
    <property type="evidence" value="ECO:0007669"/>
    <property type="project" value="TreeGrafter"/>
</dbReference>
<dbReference type="Pfam" id="PF00011">
    <property type="entry name" value="HSP20"/>
    <property type="match status" value="1"/>
</dbReference>
<dbReference type="GO" id="GO:0005634">
    <property type="term" value="C:nucleus"/>
    <property type="evidence" value="ECO:0007669"/>
    <property type="project" value="TreeGrafter"/>
</dbReference>
<dbReference type="STRING" id="244447.ENSCSEP00000024670"/>
<dbReference type="GO" id="GO:0042026">
    <property type="term" value="P:protein refolding"/>
    <property type="evidence" value="ECO:0007669"/>
    <property type="project" value="TreeGrafter"/>
</dbReference>
<dbReference type="Proteomes" id="UP000265120">
    <property type="component" value="Chromosome 14"/>
</dbReference>
<dbReference type="Gene3D" id="2.60.40.790">
    <property type="match status" value="1"/>
</dbReference>
<dbReference type="GeneID" id="103390125"/>
<name>A0A3P8WJ16_CYNSE</name>
<comment type="similarity">
    <text evidence="1 2">Belongs to the small heat shock protein (HSP20) family.</text>
</comment>
<dbReference type="OMA" id="WEPFPNW"/>
<dbReference type="GeneTree" id="ENSGT00940000155882"/>
<dbReference type="AlphaFoldDB" id="A0A3P8WJ16"/>
<dbReference type="InterPro" id="IPR002068">
    <property type="entry name" value="A-crystallin/Hsp20_dom"/>
</dbReference>
<dbReference type="PROSITE" id="PS01031">
    <property type="entry name" value="SHSP"/>
    <property type="match status" value="1"/>
</dbReference>
<accession>A0A3P8WJ16</accession>
<evidence type="ECO:0000313" key="5">
    <source>
        <dbReference type="Proteomes" id="UP000265120"/>
    </source>
</evidence>
<dbReference type="PRINTS" id="PR00299">
    <property type="entry name" value="ACRYSTALLIN"/>
</dbReference>
<dbReference type="PANTHER" id="PTHR45640">
    <property type="entry name" value="HEAT SHOCK PROTEIN HSP-12.2-RELATED"/>
    <property type="match status" value="1"/>
</dbReference>
<dbReference type="PANTHER" id="PTHR45640:SF7">
    <property type="entry name" value="HEAT SHOCK PROTEIN BETA-1"/>
    <property type="match status" value="1"/>
</dbReference>
<keyword evidence="5" id="KW-1185">Reference proteome</keyword>
<dbReference type="KEGG" id="csem:103390125"/>
<reference evidence="4 5" key="1">
    <citation type="journal article" date="2014" name="Nat. Genet.">
        <title>Whole-genome sequence of a flatfish provides insights into ZW sex chromosome evolution and adaptation to a benthic lifestyle.</title>
        <authorList>
            <person name="Chen S."/>
            <person name="Zhang G."/>
            <person name="Shao C."/>
            <person name="Huang Q."/>
            <person name="Liu G."/>
            <person name="Zhang P."/>
            <person name="Song W."/>
            <person name="An N."/>
            <person name="Chalopin D."/>
            <person name="Volff J.N."/>
            <person name="Hong Y."/>
            <person name="Li Q."/>
            <person name="Sha Z."/>
            <person name="Zhou H."/>
            <person name="Xie M."/>
            <person name="Yu Q."/>
            <person name="Liu Y."/>
            <person name="Xiang H."/>
            <person name="Wang N."/>
            <person name="Wu K."/>
            <person name="Yang C."/>
            <person name="Zhou Q."/>
            <person name="Liao X."/>
            <person name="Yang L."/>
            <person name="Hu Q."/>
            <person name="Zhang J."/>
            <person name="Meng L."/>
            <person name="Jin L."/>
            <person name="Tian Y."/>
            <person name="Lian J."/>
            <person name="Yang J."/>
            <person name="Miao G."/>
            <person name="Liu S."/>
            <person name="Liang Z."/>
            <person name="Yan F."/>
            <person name="Li Y."/>
            <person name="Sun B."/>
            <person name="Zhang H."/>
            <person name="Zhang J."/>
            <person name="Zhu Y."/>
            <person name="Du M."/>
            <person name="Zhao Y."/>
            <person name="Schartl M."/>
            <person name="Tang Q."/>
            <person name="Wang J."/>
        </authorList>
    </citation>
    <scope>NUCLEOTIDE SEQUENCE</scope>
</reference>
<dbReference type="InterPro" id="IPR008978">
    <property type="entry name" value="HSP20-like_chaperone"/>
</dbReference>
<feature type="domain" description="SHSP" evidence="3">
    <location>
        <begin position="86"/>
        <end position="196"/>
    </location>
</feature>
<evidence type="ECO:0000313" key="4">
    <source>
        <dbReference type="Ensembl" id="ENSCSEP00000024670.1"/>
    </source>
</evidence>
<dbReference type="GO" id="GO:0051082">
    <property type="term" value="F:unfolded protein binding"/>
    <property type="evidence" value="ECO:0007669"/>
    <property type="project" value="TreeGrafter"/>
</dbReference>
<reference evidence="4" key="3">
    <citation type="submission" date="2025-09" db="UniProtKB">
        <authorList>
            <consortium name="Ensembl"/>
        </authorList>
    </citation>
    <scope>IDENTIFICATION</scope>
</reference>
<dbReference type="GO" id="GO:0005737">
    <property type="term" value="C:cytoplasm"/>
    <property type="evidence" value="ECO:0007669"/>
    <property type="project" value="TreeGrafter"/>
</dbReference>
<evidence type="ECO:0000256" key="1">
    <source>
        <dbReference type="PROSITE-ProRule" id="PRU00285"/>
    </source>
</evidence>
<protein>
    <submittedName>
        <fullName evidence="4">Heat shock protein beta-1-like</fullName>
    </submittedName>
</protein>
<dbReference type="InterPro" id="IPR001436">
    <property type="entry name" value="Alpha-crystallin/sHSP_animal"/>
</dbReference>
<evidence type="ECO:0000259" key="3">
    <source>
        <dbReference type="PROSITE" id="PS01031"/>
    </source>
</evidence>
<evidence type="ECO:0000256" key="2">
    <source>
        <dbReference type="RuleBase" id="RU003616"/>
    </source>
</evidence>
<dbReference type="Ensembl" id="ENSCSET00000025002.1">
    <property type="protein sequence ID" value="ENSCSEP00000024670.1"/>
    <property type="gene ID" value="ENSCSEG00000015762.1"/>
</dbReference>
<dbReference type="SUPFAM" id="SSF49764">
    <property type="entry name" value="HSP20-like chaperones"/>
    <property type="match status" value="1"/>
</dbReference>
<dbReference type="OrthoDB" id="1431247at2759"/>
<dbReference type="RefSeq" id="XP_008324073.1">
    <property type="nucleotide sequence ID" value="XM_008325851.3"/>
</dbReference>
<dbReference type="GO" id="GO:0009408">
    <property type="term" value="P:response to heat"/>
    <property type="evidence" value="ECO:0007669"/>
    <property type="project" value="TreeGrafter"/>
</dbReference>
<sequence length="205" mass="23207">MGEQNKILSRPIFCRDAGWDPFPNWTQPSRILQAQDFGFPPFLEPNDLDWLTWARKRLASMSWPEFAQTPLLSPLIGRQPAALGEKDPRHLTNGVSEILTGRDSWKISLDVNHFSPEDITITTKEGYLLISGKHEEKQDQQGVVSRCFNRRYKLPPGVDLQHISSSLSTEGLLSVEAPVQGTTTMDLSRELVIPVQTRERQESAQ</sequence>
<proteinExistence type="inferred from homology"/>
<reference evidence="4" key="2">
    <citation type="submission" date="2025-08" db="UniProtKB">
        <authorList>
            <consortium name="Ensembl"/>
        </authorList>
    </citation>
    <scope>IDENTIFICATION</scope>
</reference>
<organism evidence="4 5">
    <name type="scientific">Cynoglossus semilaevis</name>
    <name type="common">Tongue sole</name>
    <dbReference type="NCBI Taxonomy" id="244447"/>
    <lineage>
        <taxon>Eukaryota</taxon>
        <taxon>Metazoa</taxon>
        <taxon>Chordata</taxon>
        <taxon>Craniata</taxon>
        <taxon>Vertebrata</taxon>
        <taxon>Euteleostomi</taxon>
        <taxon>Actinopterygii</taxon>
        <taxon>Neopterygii</taxon>
        <taxon>Teleostei</taxon>
        <taxon>Neoteleostei</taxon>
        <taxon>Acanthomorphata</taxon>
        <taxon>Carangaria</taxon>
        <taxon>Pleuronectiformes</taxon>
        <taxon>Pleuronectoidei</taxon>
        <taxon>Cynoglossidae</taxon>
        <taxon>Cynoglossinae</taxon>
        <taxon>Cynoglossus</taxon>
    </lineage>
</organism>
<dbReference type="InParanoid" id="A0A3P8WJ16"/>